<feature type="transmembrane region" description="Helical" evidence="1">
    <location>
        <begin position="124"/>
        <end position="145"/>
    </location>
</feature>
<feature type="transmembrane region" description="Helical" evidence="1">
    <location>
        <begin position="201"/>
        <end position="223"/>
    </location>
</feature>
<feature type="transmembrane region" description="Helical" evidence="1">
    <location>
        <begin position="253"/>
        <end position="278"/>
    </location>
</feature>
<keyword evidence="3" id="KW-1185">Reference proteome</keyword>
<dbReference type="OrthoDB" id="7844825at2"/>
<keyword evidence="1" id="KW-0472">Membrane</keyword>
<accession>A0A545SQW8</accession>
<feature type="transmembrane region" description="Helical" evidence="1">
    <location>
        <begin position="7"/>
        <end position="27"/>
    </location>
</feature>
<gene>
    <name evidence="2" type="ORF">FIL88_09000</name>
</gene>
<dbReference type="RefSeq" id="WP_142853521.1">
    <property type="nucleotide sequence ID" value="NZ_FXWW01000002.1"/>
</dbReference>
<feature type="transmembrane region" description="Helical" evidence="1">
    <location>
        <begin position="81"/>
        <end position="104"/>
    </location>
</feature>
<dbReference type="Proteomes" id="UP000315816">
    <property type="component" value="Unassembled WGS sequence"/>
</dbReference>
<protein>
    <submittedName>
        <fullName evidence="2">Uncharacterized protein</fullName>
    </submittedName>
</protein>
<feature type="transmembrane region" description="Helical" evidence="1">
    <location>
        <begin position="290"/>
        <end position="310"/>
    </location>
</feature>
<dbReference type="EMBL" id="VICH01000006">
    <property type="protein sequence ID" value="TQV67357.1"/>
    <property type="molecule type" value="Genomic_DNA"/>
</dbReference>
<feature type="transmembrane region" description="Helical" evidence="1">
    <location>
        <begin position="157"/>
        <end position="180"/>
    </location>
</feature>
<comment type="caution">
    <text evidence="2">The sequence shown here is derived from an EMBL/GenBank/DDBJ whole genome shotgun (WGS) entry which is preliminary data.</text>
</comment>
<keyword evidence="1" id="KW-0812">Transmembrane</keyword>
<evidence type="ECO:0000313" key="3">
    <source>
        <dbReference type="Proteomes" id="UP000315816"/>
    </source>
</evidence>
<proteinExistence type="predicted"/>
<organism evidence="2 3">
    <name type="scientific">Aliiroseovarius halocynthiae</name>
    <dbReference type="NCBI Taxonomy" id="985055"/>
    <lineage>
        <taxon>Bacteria</taxon>
        <taxon>Pseudomonadati</taxon>
        <taxon>Pseudomonadota</taxon>
        <taxon>Alphaproteobacteria</taxon>
        <taxon>Rhodobacterales</taxon>
        <taxon>Paracoccaceae</taxon>
        <taxon>Aliiroseovarius</taxon>
    </lineage>
</organism>
<keyword evidence="1" id="KW-1133">Transmembrane helix</keyword>
<name>A0A545SQW8_9RHOB</name>
<evidence type="ECO:0000256" key="1">
    <source>
        <dbReference type="SAM" id="Phobius"/>
    </source>
</evidence>
<evidence type="ECO:0000313" key="2">
    <source>
        <dbReference type="EMBL" id="TQV67357.1"/>
    </source>
</evidence>
<sequence length="510" mass="56778">MTQYRVLLAYVLVVSAVALPILANPYLPLVDLPNHIARHFIVANPQSAASRYFDYQLDLTPNSAVDLLWSLTRHPLDPVRFSHFAFLVYAANLVAASMVLARAVHGRWLAWPAASGLLVYNAPFFWGFQNFVFMVPFAIYGLALWLQTERYPNWLRVAVFVPICVILFWGHLFAFGLLAVAVVGRELQRVFEAGKAWPKTFLANISLAIPFLIPTALLTYVLATAPANPAAAPSVFGTFTDRLYMLISPLGEAAGAGATLKPVGAIVLGLLLLLFYFGKRSAAPHLHVALRMKGPLIAVLLLCLLIPASINGVTLVHIRFPFVLMILFIAASRWQNLHQSTARVISVAIAAALILRGGEFYVNAADYSRDVNTLKQVLKVVPEGSRILPIRSQGNERDTRFWHIQAYAVPMAESFVPTLFQGVHFLRLKPEWTDSAHPAAMSIDQRRILDANGGLIDQNAGGDEDFWFDWQEKFTHLLLIDPPSEDWPAAKNLQRIDQHGRFTLFEILPE</sequence>
<reference evidence="2 3" key="1">
    <citation type="submission" date="2019-06" db="EMBL/GenBank/DDBJ databases">
        <title>A novel species of marine bacteria.</title>
        <authorList>
            <person name="Wang Y."/>
        </authorList>
    </citation>
    <scope>NUCLEOTIDE SEQUENCE [LARGE SCALE GENOMIC DNA]</scope>
    <source>
        <strain evidence="2 3">MA1-10</strain>
    </source>
</reference>
<dbReference type="AlphaFoldDB" id="A0A545SQW8"/>